<keyword evidence="8" id="KW-0511">Multifunctional enzyme</keyword>
<evidence type="ECO:0000256" key="8">
    <source>
        <dbReference type="ARBA" id="ARBA00023268"/>
    </source>
</evidence>
<evidence type="ECO:0000259" key="9">
    <source>
        <dbReference type="Pfam" id="PF16197"/>
    </source>
</evidence>
<dbReference type="PANTHER" id="PTHR43775">
    <property type="entry name" value="FATTY ACID SYNTHASE"/>
    <property type="match status" value="1"/>
</dbReference>
<keyword evidence="5" id="KW-0560">Oxidoreductase</keyword>
<sequence>LCGIIKVLLSRRARTIPPSHHFKTPNPECQALVAGRIQVVTEATPFKGNLAGINCFGIGGTSAHAMLEFDCIETQRQLENHSENVELSIDNAEWRSNMDLNTENIPF</sequence>
<dbReference type="GO" id="GO:0004312">
    <property type="term" value="F:fatty acid synthase activity"/>
    <property type="evidence" value="ECO:0007669"/>
    <property type="project" value="TreeGrafter"/>
</dbReference>
<protein>
    <recommendedName>
        <fullName evidence="9">Polyketide synthase C-terminal extension domain-containing protein</fullName>
    </recommendedName>
</protein>
<keyword evidence="1" id="KW-0596">Phosphopantetheine</keyword>
<feature type="non-terminal residue" evidence="10">
    <location>
        <position position="1"/>
    </location>
</feature>
<evidence type="ECO:0000256" key="5">
    <source>
        <dbReference type="ARBA" id="ARBA00023002"/>
    </source>
</evidence>
<evidence type="ECO:0000256" key="1">
    <source>
        <dbReference type="ARBA" id="ARBA00022450"/>
    </source>
</evidence>
<keyword evidence="2" id="KW-0444">Lipid biosynthesis</keyword>
<dbReference type="GO" id="GO:0006633">
    <property type="term" value="P:fatty acid biosynthetic process"/>
    <property type="evidence" value="ECO:0007669"/>
    <property type="project" value="UniProtKB-KW"/>
</dbReference>
<dbReference type="InterPro" id="IPR050091">
    <property type="entry name" value="PKS_NRPS_Biosynth_Enz"/>
</dbReference>
<dbReference type="Pfam" id="PF16197">
    <property type="entry name" value="KAsynt_C_assoc"/>
    <property type="match status" value="1"/>
</dbReference>
<keyword evidence="11" id="KW-1185">Reference proteome</keyword>
<proteinExistence type="predicted"/>
<feature type="domain" description="Polyketide synthase C-terminal extension" evidence="9">
    <location>
        <begin position="25"/>
        <end position="71"/>
    </location>
</feature>
<gene>
    <name evidence="10" type="ORF">AFUS01_LOCUS18862</name>
</gene>
<dbReference type="GO" id="GO:0016491">
    <property type="term" value="F:oxidoreductase activity"/>
    <property type="evidence" value="ECO:0007669"/>
    <property type="project" value="UniProtKB-KW"/>
</dbReference>
<keyword evidence="3" id="KW-0276">Fatty acid metabolism</keyword>
<dbReference type="OrthoDB" id="329835at2759"/>
<keyword evidence="4" id="KW-0521">NADP</keyword>
<evidence type="ECO:0000313" key="10">
    <source>
        <dbReference type="EMBL" id="CAG7730200.1"/>
    </source>
</evidence>
<dbReference type="PANTHER" id="PTHR43775:SF7">
    <property type="entry name" value="FATTY ACID SYNTHASE"/>
    <property type="match status" value="1"/>
</dbReference>
<evidence type="ECO:0000256" key="7">
    <source>
        <dbReference type="ARBA" id="ARBA00023160"/>
    </source>
</evidence>
<comment type="caution">
    <text evidence="10">The sequence shown here is derived from an EMBL/GenBank/DDBJ whole genome shotgun (WGS) entry which is preliminary data.</text>
</comment>
<keyword evidence="6" id="KW-0443">Lipid metabolism</keyword>
<evidence type="ECO:0000313" key="11">
    <source>
        <dbReference type="Proteomes" id="UP000708208"/>
    </source>
</evidence>
<keyword evidence="7" id="KW-0275">Fatty acid biosynthesis</keyword>
<accession>A0A8J2K029</accession>
<evidence type="ECO:0000256" key="2">
    <source>
        <dbReference type="ARBA" id="ARBA00022516"/>
    </source>
</evidence>
<dbReference type="EMBL" id="CAJVCH010190510">
    <property type="protein sequence ID" value="CAG7730200.1"/>
    <property type="molecule type" value="Genomic_DNA"/>
</dbReference>
<name>A0A8J2K029_9HEXA</name>
<evidence type="ECO:0000256" key="3">
    <source>
        <dbReference type="ARBA" id="ARBA00022832"/>
    </source>
</evidence>
<organism evidence="10 11">
    <name type="scientific">Allacma fusca</name>
    <dbReference type="NCBI Taxonomy" id="39272"/>
    <lineage>
        <taxon>Eukaryota</taxon>
        <taxon>Metazoa</taxon>
        <taxon>Ecdysozoa</taxon>
        <taxon>Arthropoda</taxon>
        <taxon>Hexapoda</taxon>
        <taxon>Collembola</taxon>
        <taxon>Symphypleona</taxon>
        <taxon>Sminthuridae</taxon>
        <taxon>Allacma</taxon>
    </lineage>
</organism>
<dbReference type="Proteomes" id="UP000708208">
    <property type="component" value="Unassembled WGS sequence"/>
</dbReference>
<evidence type="ECO:0000256" key="4">
    <source>
        <dbReference type="ARBA" id="ARBA00022857"/>
    </source>
</evidence>
<reference evidence="10" key="1">
    <citation type="submission" date="2021-06" db="EMBL/GenBank/DDBJ databases">
        <authorList>
            <person name="Hodson N. C."/>
            <person name="Mongue J. A."/>
            <person name="Jaron S. K."/>
        </authorList>
    </citation>
    <scope>NUCLEOTIDE SEQUENCE</scope>
</reference>
<evidence type="ECO:0000256" key="6">
    <source>
        <dbReference type="ARBA" id="ARBA00023098"/>
    </source>
</evidence>
<dbReference type="InterPro" id="IPR032821">
    <property type="entry name" value="PKS_assoc"/>
</dbReference>
<dbReference type="AlphaFoldDB" id="A0A8J2K029"/>